<dbReference type="InterPro" id="IPR003754">
    <property type="entry name" value="4pyrrol_synth_uPrphyn_synth"/>
</dbReference>
<evidence type="ECO:0000256" key="5">
    <source>
        <dbReference type="ARBA" id="ARBA00023244"/>
    </source>
</evidence>
<evidence type="ECO:0000259" key="10">
    <source>
        <dbReference type="Pfam" id="PF02602"/>
    </source>
</evidence>
<dbReference type="GO" id="GO:0006782">
    <property type="term" value="P:protoporphyrinogen IX biosynthetic process"/>
    <property type="evidence" value="ECO:0007669"/>
    <property type="project" value="UniProtKB-UniRule"/>
</dbReference>
<keyword evidence="12" id="KW-1185">Reference proteome</keyword>
<dbReference type="EMBL" id="CP043869">
    <property type="protein sequence ID" value="QEQ98103.1"/>
    <property type="molecule type" value="Genomic_DNA"/>
</dbReference>
<comment type="similarity">
    <text evidence="2 9">Belongs to the uroporphyrinogen-III synthase family.</text>
</comment>
<dbReference type="UniPathway" id="UPA00251">
    <property type="reaction ID" value="UER00320"/>
</dbReference>
<evidence type="ECO:0000256" key="8">
    <source>
        <dbReference type="ARBA" id="ARBA00048617"/>
    </source>
</evidence>
<dbReference type="SUPFAM" id="SSF69618">
    <property type="entry name" value="HemD-like"/>
    <property type="match status" value="1"/>
</dbReference>
<comment type="catalytic activity">
    <reaction evidence="8 9">
        <text>hydroxymethylbilane = uroporphyrinogen III + H2O</text>
        <dbReference type="Rhea" id="RHEA:18965"/>
        <dbReference type="ChEBI" id="CHEBI:15377"/>
        <dbReference type="ChEBI" id="CHEBI:57308"/>
        <dbReference type="ChEBI" id="CHEBI:57845"/>
        <dbReference type="EC" id="4.2.1.75"/>
    </reaction>
</comment>
<evidence type="ECO:0000256" key="4">
    <source>
        <dbReference type="ARBA" id="ARBA00023239"/>
    </source>
</evidence>
<dbReference type="Pfam" id="PF02602">
    <property type="entry name" value="HEM4"/>
    <property type="match status" value="1"/>
</dbReference>
<dbReference type="RefSeq" id="WP_138988079.1">
    <property type="nucleotide sequence ID" value="NZ_CP043869.1"/>
</dbReference>
<dbReference type="PANTHER" id="PTHR38042:SF1">
    <property type="entry name" value="UROPORPHYRINOGEN-III SYNTHASE, CHLOROPLASTIC"/>
    <property type="match status" value="1"/>
</dbReference>
<dbReference type="InterPro" id="IPR036108">
    <property type="entry name" value="4pyrrol_syn_uPrphyn_synt_sf"/>
</dbReference>
<dbReference type="EC" id="4.2.1.75" evidence="3 9"/>
<dbReference type="PANTHER" id="PTHR38042">
    <property type="entry name" value="UROPORPHYRINOGEN-III SYNTHASE, CHLOROPLASTIC"/>
    <property type="match status" value="1"/>
</dbReference>
<evidence type="ECO:0000256" key="9">
    <source>
        <dbReference type="RuleBase" id="RU366031"/>
    </source>
</evidence>
<dbReference type="OrthoDB" id="9787650at2"/>
<keyword evidence="5 9" id="KW-0627">Porphyrin biosynthesis</keyword>
<evidence type="ECO:0000256" key="3">
    <source>
        <dbReference type="ARBA" id="ARBA00013109"/>
    </source>
</evidence>
<evidence type="ECO:0000256" key="1">
    <source>
        <dbReference type="ARBA" id="ARBA00004772"/>
    </source>
</evidence>
<reference evidence="11 12" key="1">
    <citation type="journal article" date="2019" name="Biochem. Eng. J.">
        <title>Metabolic engineering of the marine bacteria Neptunomonas concharum for the production of acetoin and meso-2,3-butanediol from acetate.</title>
        <authorList>
            <person name="Li W."/>
            <person name="Pu N."/>
            <person name="Liu C.-X."/>
            <person name="Yuan Q.-P."/>
            <person name="Li Z.-J."/>
        </authorList>
    </citation>
    <scope>NUCLEOTIDE SEQUENCE [LARGE SCALE GENOMIC DNA]</scope>
    <source>
        <strain evidence="11 12">JCM17730</strain>
    </source>
</reference>
<dbReference type="GO" id="GO:0004852">
    <property type="term" value="F:uroporphyrinogen-III synthase activity"/>
    <property type="evidence" value="ECO:0007669"/>
    <property type="project" value="UniProtKB-UniRule"/>
</dbReference>
<comment type="pathway">
    <text evidence="1 9">Porphyrin-containing compound metabolism; protoporphyrin-IX biosynthesis; coproporphyrinogen-III from 5-aminolevulinate: step 3/4.</text>
</comment>
<dbReference type="AlphaFoldDB" id="A0A5P1RER4"/>
<feature type="domain" description="Tetrapyrrole biosynthesis uroporphyrinogen III synthase" evidence="10">
    <location>
        <begin position="32"/>
        <end position="263"/>
    </location>
</feature>
<gene>
    <name evidence="11" type="ORF">F0U83_16055</name>
</gene>
<evidence type="ECO:0000313" key="12">
    <source>
        <dbReference type="Proteomes" id="UP000324760"/>
    </source>
</evidence>
<organism evidence="11 12">
    <name type="scientific">Neptunomonas concharum</name>
    <dbReference type="NCBI Taxonomy" id="1031538"/>
    <lineage>
        <taxon>Bacteria</taxon>
        <taxon>Pseudomonadati</taxon>
        <taxon>Pseudomonadota</taxon>
        <taxon>Gammaproteobacteria</taxon>
        <taxon>Oceanospirillales</taxon>
        <taxon>Oceanospirillaceae</taxon>
        <taxon>Neptunomonas</taxon>
    </lineage>
</organism>
<dbReference type="CDD" id="cd06578">
    <property type="entry name" value="HemD"/>
    <property type="match status" value="1"/>
</dbReference>
<dbReference type="Gene3D" id="3.40.50.10090">
    <property type="match status" value="2"/>
</dbReference>
<dbReference type="InterPro" id="IPR039793">
    <property type="entry name" value="UROS/Hem4"/>
</dbReference>
<dbReference type="GO" id="GO:0006780">
    <property type="term" value="P:uroporphyrinogen III biosynthetic process"/>
    <property type="evidence" value="ECO:0007669"/>
    <property type="project" value="UniProtKB-UniRule"/>
</dbReference>
<accession>A0A5P1RER4</accession>
<protein>
    <recommendedName>
        <fullName evidence="7 9">Uroporphyrinogen-III synthase</fullName>
        <ecNumber evidence="3 9">4.2.1.75</ecNumber>
    </recommendedName>
</protein>
<evidence type="ECO:0000313" key="11">
    <source>
        <dbReference type="EMBL" id="QEQ98103.1"/>
    </source>
</evidence>
<comment type="function">
    <text evidence="6 9">Catalyzes cyclization of the linear tetrapyrrole, hydroxymethylbilane, to the macrocyclic uroporphyrinogen III.</text>
</comment>
<proteinExistence type="inferred from homology"/>
<evidence type="ECO:0000256" key="6">
    <source>
        <dbReference type="ARBA" id="ARBA00037589"/>
    </source>
</evidence>
<dbReference type="KEGG" id="ncu:F0U83_16055"/>
<dbReference type="Proteomes" id="UP000324760">
    <property type="component" value="Chromosome"/>
</dbReference>
<evidence type="ECO:0000256" key="7">
    <source>
        <dbReference type="ARBA" id="ARBA00040167"/>
    </source>
</evidence>
<sequence length="276" mass="30231">MPATTTNNDLPDLSGQHVLVTRPNHQAAEQIRLLESCGAEVTHLPMLDISPIDSNDARYGLLKTQMMNLDLYHIIICISPNAATLAHEWIDQYWPQLPINIDWYAIGKKTAALLNSFDIPARYSPAGFDSEAMLTMPALQSLNNKKVLILRGNSGRTTLAETLTSRGAHVEYANLYDRQTPVYGDSHIKSTIYNSALSSILITSGEALANFVTVAAGQHKQFSTDSLHGLYLVVPSARIAEQARLMGFTRIKVAQGPDDISMVKALNPVNDSETDA</sequence>
<evidence type="ECO:0000256" key="2">
    <source>
        <dbReference type="ARBA" id="ARBA00008133"/>
    </source>
</evidence>
<name>A0A5P1RER4_9GAMM</name>
<keyword evidence="4 9" id="KW-0456">Lyase</keyword>